<dbReference type="Gene3D" id="1.10.10.920">
    <property type="match status" value="1"/>
</dbReference>
<evidence type="ECO:0000256" key="14">
    <source>
        <dbReference type="PIRNR" id="PIRNR000167"/>
    </source>
</evidence>
<dbReference type="SFLD" id="SFLDG01082">
    <property type="entry name" value="B12-binding_domain_containing"/>
    <property type="match status" value="1"/>
</dbReference>
<dbReference type="EMBL" id="FXUO01000006">
    <property type="protein sequence ID" value="SMP94642.1"/>
    <property type="molecule type" value="Genomic_DNA"/>
</dbReference>
<dbReference type="SFLD" id="SFLDS00029">
    <property type="entry name" value="Radical_SAM"/>
    <property type="match status" value="1"/>
</dbReference>
<feature type="domain" description="Radical SAM core" evidence="15">
    <location>
        <begin position="88"/>
        <end position="322"/>
    </location>
</feature>
<evidence type="ECO:0000256" key="7">
    <source>
        <dbReference type="ARBA" id="ARBA00022691"/>
    </source>
</evidence>
<evidence type="ECO:0000313" key="17">
    <source>
        <dbReference type="Proteomes" id="UP001158050"/>
    </source>
</evidence>
<accession>A0ABY1R4Q9</accession>
<evidence type="ECO:0000256" key="12">
    <source>
        <dbReference type="ARBA" id="ARBA00023244"/>
    </source>
</evidence>
<evidence type="ECO:0000256" key="6">
    <source>
        <dbReference type="ARBA" id="ARBA00022490"/>
    </source>
</evidence>
<gene>
    <name evidence="16" type="ORF">SAMN05421679_10651</name>
</gene>
<dbReference type="PIRSF" id="PIRSF000167">
    <property type="entry name" value="HemN"/>
    <property type="match status" value="1"/>
</dbReference>
<dbReference type="PROSITE" id="PS51918">
    <property type="entry name" value="RADICAL_SAM"/>
    <property type="match status" value="1"/>
</dbReference>
<dbReference type="SFLD" id="SFLDG01065">
    <property type="entry name" value="anaerobic_coproporphyrinogen-I"/>
    <property type="match status" value="1"/>
</dbReference>
<keyword evidence="9 14" id="KW-0560">Oxidoreductase</keyword>
<evidence type="ECO:0000256" key="8">
    <source>
        <dbReference type="ARBA" id="ARBA00022723"/>
    </source>
</evidence>
<protein>
    <recommendedName>
        <fullName evidence="14">Coproporphyrinogen-III oxidase</fullName>
        <ecNumber evidence="14">1.3.98.3</ecNumber>
    </recommendedName>
</protein>
<dbReference type="CDD" id="cd01335">
    <property type="entry name" value="Radical_SAM"/>
    <property type="match status" value="1"/>
</dbReference>
<keyword evidence="17" id="KW-1185">Reference proteome</keyword>
<evidence type="ECO:0000256" key="3">
    <source>
        <dbReference type="ARBA" id="ARBA00005493"/>
    </source>
</evidence>
<evidence type="ECO:0000256" key="4">
    <source>
        <dbReference type="ARBA" id="ARBA00011245"/>
    </source>
</evidence>
<dbReference type="InterPro" id="IPR007197">
    <property type="entry name" value="rSAM"/>
</dbReference>
<evidence type="ECO:0000256" key="2">
    <source>
        <dbReference type="ARBA" id="ARBA00004785"/>
    </source>
</evidence>
<keyword evidence="5 14" id="KW-0004">4Fe-4S</keyword>
<dbReference type="InterPro" id="IPR004558">
    <property type="entry name" value="Coprogen_oxidase_HemN"/>
</dbReference>
<keyword evidence="7 14" id="KW-0949">S-adenosyl-L-methionine</keyword>
<evidence type="ECO:0000256" key="11">
    <source>
        <dbReference type="ARBA" id="ARBA00023014"/>
    </source>
</evidence>
<organism evidence="16 17">
    <name type="scientific">Epilithonimonas pallida</name>
    <dbReference type="NCBI Taxonomy" id="373671"/>
    <lineage>
        <taxon>Bacteria</taxon>
        <taxon>Pseudomonadati</taxon>
        <taxon>Bacteroidota</taxon>
        <taxon>Flavobacteriia</taxon>
        <taxon>Flavobacteriales</taxon>
        <taxon>Weeksellaceae</taxon>
        <taxon>Chryseobacterium group</taxon>
        <taxon>Epilithonimonas</taxon>
    </lineage>
</organism>
<dbReference type="Proteomes" id="UP001158050">
    <property type="component" value="Unassembled WGS sequence"/>
</dbReference>
<comment type="similarity">
    <text evidence="3 14">Belongs to the anaerobic coproporphyrinogen-III oxidase family.</text>
</comment>
<evidence type="ECO:0000256" key="10">
    <source>
        <dbReference type="ARBA" id="ARBA00023004"/>
    </source>
</evidence>
<evidence type="ECO:0000259" key="15">
    <source>
        <dbReference type="PROSITE" id="PS51918"/>
    </source>
</evidence>
<keyword evidence="6 14" id="KW-0963">Cytoplasm</keyword>
<keyword evidence="8 14" id="KW-0479">Metal-binding</keyword>
<dbReference type="InterPro" id="IPR006638">
    <property type="entry name" value="Elp3/MiaA/NifB-like_rSAM"/>
</dbReference>
<dbReference type="EC" id="1.3.98.3" evidence="14"/>
<evidence type="ECO:0000256" key="13">
    <source>
        <dbReference type="ARBA" id="ARBA00048321"/>
    </source>
</evidence>
<dbReference type="Pfam" id="PF04055">
    <property type="entry name" value="Radical_SAM"/>
    <property type="match status" value="1"/>
</dbReference>
<reference evidence="16 17" key="1">
    <citation type="submission" date="2017-05" db="EMBL/GenBank/DDBJ databases">
        <authorList>
            <person name="Varghese N."/>
            <person name="Submissions S."/>
        </authorList>
    </citation>
    <scope>NUCLEOTIDE SEQUENCE [LARGE SCALE GENOMIC DNA]</scope>
    <source>
        <strain evidence="16 17">DSM 18015</strain>
    </source>
</reference>
<dbReference type="PANTHER" id="PTHR13932">
    <property type="entry name" value="COPROPORPHYRINIGEN III OXIDASE"/>
    <property type="match status" value="1"/>
</dbReference>
<keyword evidence="12 14" id="KW-0627">Porphyrin biosynthesis</keyword>
<dbReference type="InterPro" id="IPR034505">
    <property type="entry name" value="Coproporphyrinogen-III_oxidase"/>
</dbReference>
<comment type="pathway">
    <text evidence="2 14">Porphyrin-containing compound metabolism; protoporphyrin-IX biosynthesis; protoporphyrinogen-IX from coproporphyrinogen-III (AdoMet route): step 1/1.</text>
</comment>
<evidence type="ECO:0000256" key="5">
    <source>
        <dbReference type="ARBA" id="ARBA00022485"/>
    </source>
</evidence>
<evidence type="ECO:0000256" key="9">
    <source>
        <dbReference type="ARBA" id="ARBA00023002"/>
    </source>
</evidence>
<sequence>MPFLSGLGHLSSIEILISEIESTNQKSSLIQNHSKHSFRNFAAMNSLVDKYNIPGPRYTSYPTVPYWNEADFTADQWKKSVIRSFSESNSEEGISIYIHLPFCEALCTFCACHKRITKQHSVEIPYLESVLKEWQLYLELFNEKPKLKELHLGGGTPTFFSPENLKILLQGIFDTVEIAEEQEFSFEGHPNNTTREHLQTLFDLGFNRVSFGVQDYDPKVQKAINRIQPFENVKNVTEWAREIGYKGISHDLVFGLPHQTWEATEYTIRKTLELKPDRLAFYSYAHVPWVKGVGQRGFDESDLPTGDEKRRLYEDGKKLLEELGYIEIGMDHFALEHDDLYQSLIQKKLHRNFMGYTSSKTQLMVGLGMSAISDSWYAFAQNAKTVEEYQKIVEEGEIPVFRGHILDGEDLTIRKHILNLMCQLETSWDLQTSFPEIENAIEKLKEMETDGLVEISDNQIKITEKGRAFTRNVAMVFDLRMMRNKPETRIFSMTI</sequence>
<comment type="subunit">
    <text evidence="4">Monomer.</text>
</comment>
<comment type="caution">
    <text evidence="16">The sequence shown here is derived from an EMBL/GenBank/DDBJ whole genome shotgun (WGS) entry which is preliminary data.</text>
</comment>
<comment type="cofactor">
    <cofactor evidence="14">
        <name>[4Fe-4S] cluster</name>
        <dbReference type="ChEBI" id="CHEBI:49883"/>
    </cofactor>
    <text evidence="14">Binds 1 [4Fe-4S] cluster. The cluster is coordinated with 3 cysteines and an exchangeable S-adenosyl-L-methionine.</text>
</comment>
<comment type="subcellular location">
    <subcellularLocation>
        <location evidence="1 14">Cytoplasm</location>
    </subcellularLocation>
</comment>
<keyword evidence="10 14" id="KW-0408">Iron</keyword>
<dbReference type="SUPFAM" id="SSF102114">
    <property type="entry name" value="Radical SAM enzymes"/>
    <property type="match status" value="1"/>
</dbReference>
<dbReference type="InterPro" id="IPR013785">
    <property type="entry name" value="Aldolase_TIM"/>
</dbReference>
<dbReference type="Gene3D" id="3.20.20.70">
    <property type="entry name" value="Aldolase class I"/>
    <property type="match status" value="1"/>
</dbReference>
<dbReference type="InterPro" id="IPR058240">
    <property type="entry name" value="rSAM_sf"/>
</dbReference>
<proteinExistence type="inferred from homology"/>
<comment type="catalytic activity">
    <reaction evidence="13 14">
        <text>coproporphyrinogen III + 2 S-adenosyl-L-methionine = protoporphyrinogen IX + 2 5'-deoxyadenosine + 2 L-methionine + 2 CO2</text>
        <dbReference type="Rhea" id="RHEA:15425"/>
        <dbReference type="ChEBI" id="CHEBI:16526"/>
        <dbReference type="ChEBI" id="CHEBI:17319"/>
        <dbReference type="ChEBI" id="CHEBI:57307"/>
        <dbReference type="ChEBI" id="CHEBI:57309"/>
        <dbReference type="ChEBI" id="CHEBI:57844"/>
        <dbReference type="ChEBI" id="CHEBI:59789"/>
        <dbReference type="EC" id="1.3.98.3"/>
    </reaction>
</comment>
<keyword evidence="11 14" id="KW-0411">Iron-sulfur</keyword>
<dbReference type="PANTHER" id="PTHR13932:SF6">
    <property type="entry name" value="OXYGEN-INDEPENDENT COPROPORPHYRINOGEN III OXIDASE"/>
    <property type="match status" value="1"/>
</dbReference>
<dbReference type="NCBIfam" id="TIGR00538">
    <property type="entry name" value="hemN"/>
    <property type="match status" value="1"/>
</dbReference>
<evidence type="ECO:0000256" key="1">
    <source>
        <dbReference type="ARBA" id="ARBA00004496"/>
    </source>
</evidence>
<name>A0ABY1R4Q9_9FLAO</name>
<dbReference type="SMART" id="SM00729">
    <property type="entry name" value="Elp3"/>
    <property type="match status" value="1"/>
</dbReference>
<evidence type="ECO:0000313" key="16">
    <source>
        <dbReference type="EMBL" id="SMP94642.1"/>
    </source>
</evidence>